<dbReference type="Pfam" id="PF13344">
    <property type="entry name" value="Hydrolase_6"/>
    <property type="match status" value="1"/>
</dbReference>
<dbReference type="InterPro" id="IPR041065">
    <property type="entry name" value="GNAT-like"/>
</dbReference>
<dbReference type="InterPro" id="IPR006357">
    <property type="entry name" value="HAD-SF_hydro_IIA"/>
</dbReference>
<dbReference type="Pfam" id="PF13242">
    <property type="entry name" value="Hydrolase_like"/>
    <property type="match status" value="1"/>
</dbReference>
<evidence type="ECO:0000259" key="1">
    <source>
        <dbReference type="Pfam" id="PF18407"/>
    </source>
</evidence>
<dbReference type="SUPFAM" id="SSF56784">
    <property type="entry name" value="HAD-like"/>
    <property type="match status" value="1"/>
</dbReference>
<dbReference type="InterPro" id="IPR036412">
    <property type="entry name" value="HAD-like_sf"/>
</dbReference>
<reference evidence="3" key="1">
    <citation type="submission" date="2016-10" db="EMBL/GenBank/DDBJ databases">
        <authorList>
            <person name="Varghese N."/>
            <person name="Submissions S."/>
        </authorList>
    </citation>
    <scope>NUCLEOTIDE SEQUENCE [LARGE SCALE GENOMIC DNA]</scope>
    <source>
        <strain evidence="3">DSM 45501</strain>
    </source>
</reference>
<dbReference type="Gene3D" id="3.40.50.1000">
    <property type="entry name" value="HAD superfamily/HAD-like"/>
    <property type="match status" value="2"/>
</dbReference>
<dbReference type="Gene3D" id="3.30.300.290">
    <property type="match status" value="1"/>
</dbReference>
<evidence type="ECO:0000313" key="3">
    <source>
        <dbReference type="Proteomes" id="UP000199165"/>
    </source>
</evidence>
<dbReference type="AlphaFoldDB" id="A0A1I7C5D0"/>
<dbReference type="EMBL" id="FPAT01000014">
    <property type="protein sequence ID" value="SFT94626.1"/>
    <property type="molecule type" value="Genomic_DNA"/>
</dbReference>
<dbReference type="NCBIfam" id="TIGR01460">
    <property type="entry name" value="HAD-SF-IIA"/>
    <property type="match status" value="1"/>
</dbReference>
<gene>
    <name evidence="2" type="ORF">SAMN04487904_114128</name>
</gene>
<keyword evidence="3" id="KW-1185">Reference proteome</keyword>
<dbReference type="PANTHER" id="PTHR19288">
    <property type="entry name" value="4-NITROPHENYLPHOSPHATASE-RELATED"/>
    <property type="match status" value="1"/>
</dbReference>
<dbReference type="InterPro" id="IPR023214">
    <property type="entry name" value="HAD_sf"/>
</dbReference>
<feature type="domain" description="GCN5-related N-acetyltransferase-like" evidence="1">
    <location>
        <begin position="273"/>
        <end position="345"/>
    </location>
</feature>
<dbReference type="STRING" id="995060.SAMN04487904_114128"/>
<protein>
    <submittedName>
        <fullName evidence="2">Haloacid Dehalogenase Superfamily Class (Subfamily) IIA</fullName>
    </submittedName>
</protein>
<organism evidence="2 3">
    <name type="scientific">Actinopolyspora righensis</name>
    <dbReference type="NCBI Taxonomy" id="995060"/>
    <lineage>
        <taxon>Bacteria</taxon>
        <taxon>Bacillati</taxon>
        <taxon>Actinomycetota</taxon>
        <taxon>Actinomycetes</taxon>
        <taxon>Actinopolysporales</taxon>
        <taxon>Actinopolysporaceae</taxon>
        <taxon>Actinopolyspora</taxon>
        <taxon>Actinopolyspora alba group</taxon>
    </lineage>
</organism>
<name>A0A1I7C5D0_9ACTN</name>
<dbReference type="Pfam" id="PF18407">
    <property type="entry name" value="GNAT_like"/>
    <property type="match status" value="1"/>
</dbReference>
<dbReference type="GO" id="GO:0016791">
    <property type="term" value="F:phosphatase activity"/>
    <property type="evidence" value="ECO:0007669"/>
    <property type="project" value="TreeGrafter"/>
</dbReference>
<dbReference type="Proteomes" id="UP000199165">
    <property type="component" value="Unassembled WGS sequence"/>
</dbReference>
<proteinExistence type="predicted"/>
<dbReference type="GO" id="GO:0005737">
    <property type="term" value="C:cytoplasm"/>
    <property type="evidence" value="ECO:0007669"/>
    <property type="project" value="TreeGrafter"/>
</dbReference>
<evidence type="ECO:0000313" key="2">
    <source>
        <dbReference type="EMBL" id="SFT94626.1"/>
    </source>
</evidence>
<accession>A0A1I7C5D0</accession>
<dbReference type="RefSeq" id="WP_092981122.1">
    <property type="nucleotide sequence ID" value="NZ_FPAT01000014.1"/>
</dbReference>
<dbReference type="PANTHER" id="PTHR19288:SF95">
    <property type="entry name" value="D-GLYCEROL 3-PHOSPHATE PHOSPHATASE"/>
    <property type="match status" value="1"/>
</dbReference>
<sequence>MERSLGAEHDALLFDLDGTVYRGGEVIKGADSTVSRARDSGITIRYVTNNASKPPEAVADNLNTLGVPAAVSEISTSAQAGAALLAERLPLGAPVLVVGTVALAEELVAVGLSPVRTTDAGPVAVLQGHSPDTTWADLAEACLTIRAGAVWVACNRDATLPTERGELPGNGALVAALREATGSFPLVAGKPERTLLDRAAASAAARRPIVVGDRLETDILGASRAGVPSLMVLSGVSTPAELLAASPECRPTHVAADVTALELPAAASRISEQAAWKIDTTGAGLTLAAVNGADNRSEESGTYPWSRLSALRALCAAWWSEGNGGDVEVLFEDSTAETALRELGLYRLDGERFATAATG</sequence>